<gene>
    <name evidence="1" type="ORF">SAMN04488690_1617</name>
</gene>
<reference evidence="2" key="1">
    <citation type="submission" date="2016-10" db="EMBL/GenBank/DDBJ databases">
        <authorList>
            <person name="Varghese N."/>
        </authorList>
    </citation>
    <scope>NUCLEOTIDE SEQUENCE [LARGE SCALE GENOMIC DNA]</scope>
    <source>
        <strain evidence="2">92MFCol6.1</strain>
    </source>
</reference>
<proteinExistence type="predicted"/>
<dbReference type="Proteomes" id="UP000191133">
    <property type="component" value="Unassembled WGS sequence"/>
</dbReference>
<protein>
    <submittedName>
        <fullName evidence="1">Uncharacterized protein</fullName>
    </submittedName>
</protein>
<dbReference type="EMBL" id="FWEU01000002">
    <property type="protein sequence ID" value="SLM23910.1"/>
    <property type="molecule type" value="Genomic_DNA"/>
</dbReference>
<evidence type="ECO:0000313" key="1">
    <source>
        <dbReference type="EMBL" id="SLM23910.1"/>
    </source>
</evidence>
<organism evidence="1 2">
    <name type="scientific">Stenotrophomonas indicatrix</name>
    <dbReference type="NCBI Taxonomy" id="2045451"/>
    <lineage>
        <taxon>Bacteria</taxon>
        <taxon>Pseudomonadati</taxon>
        <taxon>Pseudomonadota</taxon>
        <taxon>Gammaproteobacteria</taxon>
        <taxon>Lysobacterales</taxon>
        <taxon>Lysobacteraceae</taxon>
        <taxon>Stenotrophomonas</taxon>
    </lineage>
</organism>
<sequence length="218" mass="25328">MASFLETLRSDGAAHLVAPRPHPSLHRVLRPRLRHRRRTDWRQRFLDSPQLLRPRLGQTPGLLQLFGCRRQAGQRRQRFPRGVVHQPSHSSSQPHLWVEPRRAPPLSVALALVNARRPYILRLPHLPRIEVHTHPALLRRRNLGDLSATPPQHPYVPQLDPARGWRCGAETLIAVHGKHGREHTTERRRFCERHGAPPEQFDLERQRGYPQTPLCLRN</sequence>
<dbReference type="AlphaFoldDB" id="A0A1W1GX42"/>
<name>A0A1W1GX42_9GAMM</name>
<accession>A0A1W1GX42</accession>
<evidence type="ECO:0000313" key="2">
    <source>
        <dbReference type="Proteomes" id="UP000191133"/>
    </source>
</evidence>